<dbReference type="InterPro" id="IPR047217">
    <property type="entry name" value="S49_SppA_67K_type_N"/>
</dbReference>
<evidence type="ECO:0000313" key="10">
    <source>
        <dbReference type="Proteomes" id="UP000660070"/>
    </source>
</evidence>
<gene>
    <name evidence="9" type="primary">sppA</name>
    <name evidence="9" type="ORF">IV494_13785</name>
</gene>
<evidence type="ECO:0000256" key="2">
    <source>
        <dbReference type="ARBA" id="ARBA00008683"/>
    </source>
</evidence>
<protein>
    <submittedName>
        <fullName evidence="9">Signal peptide peptidase SppA</fullName>
    </submittedName>
</protein>
<dbReference type="CDD" id="cd07023">
    <property type="entry name" value="S49_Sppa_N_C"/>
    <property type="match status" value="1"/>
</dbReference>
<evidence type="ECO:0000256" key="6">
    <source>
        <dbReference type="ARBA" id="ARBA00023136"/>
    </source>
</evidence>
<dbReference type="PANTHER" id="PTHR33209:SF1">
    <property type="entry name" value="PEPTIDASE S49 DOMAIN-CONTAINING PROTEIN"/>
    <property type="match status" value="1"/>
</dbReference>
<proteinExistence type="inferred from homology"/>
<evidence type="ECO:0000256" key="5">
    <source>
        <dbReference type="ARBA" id="ARBA00022825"/>
    </source>
</evidence>
<comment type="subcellular location">
    <subcellularLocation>
        <location evidence="1">Membrane</location>
    </subcellularLocation>
</comment>
<reference evidence="9 10" key="1">
    <citation type="submission" date="2020-11" db="EMBL/GenBank/DDBJ databases">
        <title>Kaistella gelatinilytica sp. nov., a flavobacterium isolated from Antarctic Soil.</title>
        <authorList>
            <person name="Li J."/>
        </authorList>
    </citation>
    <scope>NUCLEOTIDE SEQUENCE [LARGE SCALE GENOMIC DNA]</scope>
    <source>
        <strain evidence="9 10">G5-32</strain>
    </source>
</reference>
<keyword evidence="4" id="KW-0378">Hydrolase</keyword>
<accession>A0ABS0FEY6</accession>
<evidence type="ECO:0000256" key="1">
    <source>
        <dbReference type="ARBA" id="ARBA00004370"/>
    </source>
</evidence>
<dbReference type="Gene3D" id="3.90.226.10">
    <property type="entry name" value="2-enoyl-CoA Hydratase, Chain A, domain 1"/>
    <property type="match status" value="3"/>
</dbReference>
<dbReference type="InterPro" id="IPR002142">
    <property type="entry name" value="Peptidase_S49"/>
</dbReference>
<dbReference type="RefSeq" id="WP_196080687.1">
    <property type="nucleotide sequence ID" value="NZ_JADPVI010000004.1"/>
</dbReference>
<evidence type="ECO:0000259" key="8">
    <source>
        <dbReference type="Pfam" id="PF01343"/>
    </source>
</evidence>
<dbReference type="CDD" id="cd07018">
    <property type="entry name" value="S49_SppA_67K_type"/>
    <property type="match status" value="1"/>
</dbReference>
<dbReference type="InterPro" id="IPR004634">
    <property type="entry name" value="Pept_S49_pIV"/>
</dbReference>
<evidence type="ECO:0000313" key="9">
    <source>
        <dbReference type="EMBL" id="MBF8458250.1"/>
    </source>
</evidence>
<feature type="domain" description="Peptidase S49" evidence="8">
    <location>
        <begin position="367"/>
        <end position="519"/>
    </location>
</feature>
<dbReference type="PANTHER" id="PTHR33209">
    <property type="entry name" value="PROTEASE 4"/>
    <property type="match status" value="1"/>
</dbReference>
<evidence type="ECO:0000256" key="3">
    <source>
        <dbReference type="ARBA" id="ARBA00022670"/>
    </source>
</evidence>
<dbReference type="InterPro" id="IPR004635">
    <property type="entry name" value="Pept_S49_SppA"/>
</dbReference>
<feature type="transmembrane region" description="Helical" evidence="7">
    <location>
        <begin position="12"/>
        <end position="35"/>
    </location>
</feature>
<evidence type="ECO:0000256" key="4">
    <source>
        <dbReference type="ARBA" id="ARBA00022801"/>
    </source>
</evidence>
<dbReference type="Proteomes" id="UP000660070">
    <property type="component" value="Unassembled WGS sequence"/>
</dbReference>
<dbReference type="Pfam" id="PF01343">
    <property type="entry name" value="Peptidase_S49"/>
    <property type="match status" value="2"/>
</dbReference>
<dbReference type="Gene3D" id="6.20.330.10">
    <property type="match status" value="1"/>
</dbReference>
<sequence length="585" mass="65306">MRSFFKNVLANIVAIMIIGAVFLLFLVMVIAASAFSSDSKPNIKANSVLILDFKTQIIDSPSEDNQQLFSLNEKQKSIMVFDILEAIKNAKKDDKIKGISIETDGIKAGMTQLDDIRAALEDFKKSGKFVYAYGNVVSQSAYYLGSVADKYFLNPAGGIDLKGLSTEVLYMKSFAEKFGIGIEVIRHGKYKSAVEPFLRDDMSPENREQLSTLLNDIWSINSAKMANSRKIDTAQFKTVVDSLYGMIPDLSLKYKLADQLIQKTEYDNLLKSKLILKEKDKLNKISFNTYIGNLDNDNIKKDNQIAILYASGAIYNGEGYDAVYAENFVKEIRKLSDDDKVKAVVFRINSPGGSANASDEILFELQQLKKKKPLIASFGDYAASGGYYIAMAADKIYSEPNTLTGSIGVFGMIPYFKELANKNGLNSYAVNTNANSNMYSPINGITPGGISMMTKSVEQTYKRFVHFVTVNRKKSFEQIDEIGGGRVWSGTRAKEIGLVDDLGTLNDAITFAAQKVKLKDYNVATYPKKVSKFEQLFKDMSEDEISARIIKNKIGLDNYKVFEQITNPKLQSSVMMEMPYHIKFD</sequence>
<organism evidence="9 10">
    <name type="scientific">Kaistella gelatinilytica</name>
    <dbReference type="NCBI Taxonomy" id="2787636"/>
    <lineage>
        <taxon>Bacteria</taxon>
        <taxon>Pseudomonadati</taxon>
        <taxon>Bacteroidota</taxon>
        <taxon>Flavobacteriia</taxon>
        <taxon>Flavobacteriales</taxon>
        <taxon>Weeksellaceae</taxon>
        <taxon>Chryseobacterium group</taxon>
        <taxon>Kaistella</taxon>
    </lineage>
</organism>
<dbReference type="InterPro" id="IPR029045">
    <property type="entry name" value="ClpP/crotonase-like_dom_sf"/>
</dbReference>
<feature type="domain" description="Peptidase S49" evidence="8">
    <location>
        <begin position="123"/>
        <end position="264"/>
    </location>
</feature>
<comment type="caution">
    <text evidence="9">The sequence shown here is derived from an EMBL/GenBank/DDBJ whole genome shotgun (WGS) entry which is preliminary data.</text>
</comment>
<evidence type="ECO:0000256" key="7">
    <source>
        <dbReference type="SAM" id="Phobius"/>
    </source>
</evidence>
<dbReference type="NCBIfam" id="TIGR00705">
    <property type="entry name" value="SppA_67K"/>
    <property type="match status" value="1"/>
</dbReference>
<keyword evidence="6 7" id="KW-0472">Membrane</keyword>
<keyword evidence="5" id="KW-0720">Serine protease</keyword>
<keyword evidence="10" id="KW-1185">Reference proteome</keyword>
<dbReference type="NCBIfam" id="TIGR00706">
    <property type="entry name" value="SppA_dom"/>
    <property type="match status" value="1"/>
</dbReference>
<keyword evidence="3" id="KW-0645">Protease</keyword>
<name>A0ABS0FEY6_9FLAO</name>
<comment type="similarity">
    <text evidence="2">Belongs to the peptidase S49 family.</text>
</comment>
<keyword evidence="7" id="KW-0812">Transmembrane</keyword>
<dbReference type="SUPFAM" id="SSF52096">
    <property type="entry name" value="ClpP/crotonase"/>
    <property type="match status" value="2"/>
</dbReference>
<dbReference type="EMBL" id="JADPVI010000004">
    <property type="protein sequence ID" value="MBF8458250.1"/>
    <property type="molecule type" value="Genomic_DNA"/>
</dbReference>
<keyword evidence="7" id="KW-1133">Transmembrane helix</keyword>
<dbReference type="PIRSF" id="PIRSF001217">
    <property type="entry name" value="Protease_4_SppA"/>
    <property type="match status" value="1"/>
</dbReference>
<dbReference type="InterPro" id="IPR047272">
    <property type="entry name" value="S49_SppA_C"/>
</dbReference>